<feature type="region of interest" description="Disordered" evidence="1">
    <location>
        <begin position="718"/>
        <end position="743"/>
    </location>
</feature>
<feature type="compositionally biased region" description="Basic and acidic residues" evidence="1">
    <location>
        <begin position="1"/>
        <end position="11"/>
    </location>
</feature>
<feature type="compositionally biased region" description="Polar residues" evidence="1">
    <location>
        <begin position="24"/>
        <end position="63"/>
    </location>
</feature>
<dbReference type="AlphaFoldDB" id="A0AAN8NAP1"/>
<feature type="compositionally biased region" description="Basic and acidic residues" evidence="1">
    <location>
        <begin position="583"/>
        <end position="610"/>
    </location>
</feature>
<accession>A0AAN8NAP1</accession>
<reference evidence="2 3" key="1">
    <citation type="submission" date="2019-10" db="EMBL/GenBank/DDBJ databases">
        <authorList>
            <person name="Palmer J.M."/>
        </authorList>
    </citation>
    <scope>NUCLEOTIDE SEQUENCE [LARGE SCALE GENOMIC DNA]</scope>
    <source>
        <strain evidence="2 3">TWF718</strain>
    </source>
</reference>
<feature type="compositionally biased region" description="Basic residues" evidence="1">
    <location>
        <begin position="356"/>
        <end position="370"/>
    </location>
</feature>
<feature type="compositionally biased region" description="Polar residues" evidence="1">
    <location>
        <begin position="96"/>
        <end position="105"/>
    </location>
</feature>
<dbReference type="Proteomes" id="UP001313282">
    <property type="component" value="Unassembled WGS sequence"/>
</dbReference>
<organism evidence="2 3">
    <name type="scientific">Orbilia javanica</name>
    <dbReference type="NCBI Taxonomy" id="47235"/>
    <lineage>
        <taxon>Eukaryota</taxon>
        <taxon>Fungi</taxon>
        <taxon>Dikarya</taxon>
        <taxon>Ascomycota</taxon>
        <taxon>Pezizomycotina</taxon>
        <taxon>Orbiliomycetes</taxon>
        <taxon>Orbiliales</taxon>
        <taxon>Orbiliaceae</taxon>
        <taxon>Orbilia</taxon>
    </lineage>
</organism>
<feature type="compositionally biased region" description="Polar residues" evidence="1">
    <location>
        <begin position="846"/>
        <end position="867"/>
    </location>
</feature>
<feature type="compositionally biased region" description="Polar residues" evidence="1">
    <location>
        <begin position="909"/>
        <end position="920"/>
    </location>
</feature>
<feature type="compositionally biased region" description="Polar residues" evidence="1">
    <location>
        <begin position="511"/>
        <end position="522"/>
    </location>
</feature>
<protein>
    <submittedName>
        <fullName evidence="2">Uncharacterized protein</fullName>
    </submittedName>
</protein>
<keyword evidence="3" id="KW-1185">Reference proteome</keyword>
<feature type="compositionally biased region" description="Polar residues" evidence="1">
    <location>
        <begin position="225"/>
        <end position="237"/>
    </location>
</feature>
<gene>
    <name evidence="2" type="ORF">TWF718_003976</name>
</gene>
<sequence length="989" mass="107790">MARKLVHEHEASLPFKSAYRPSFLRQQSDAMISPQVSPRGSQTNIAGMNQNPRPSVCSPSSLPLRQDAIFQSFPTPSPRRGSPRRPPGVGIKTHTRTPPLQNAQAYSPRPSPRPSPRVTPQTSPGEDGWEASGTESSIVKSDTPTGNYIRQARASAPPLDGGGSLKLRDGQTSNDPAANEDSNQDPDRDQSFSKGGSESLGKEANVLGLNPHPPQESPQSSQSQANKKSPTPQSGSSGEVGGVPAAPNNSPTVKRRRTSGFLQFVRSPLTFPVRRQNGKGFIYNCIPGMSRKSSAAQNSIQEVPSLNELPNNRISHNHDHYHSATYEFTNNPKHSPPLKTPTPIDLSTISTEPDHKKHHGIPGWRHKKQKSANTSPNIIETKELAKSEEPHSCDDDPTCCYVAGEAHRFRTPLESPRIPGTPPTPAAISPRTLDSKSKRQLPSYFDLRRQETSNVSPNDLGFTLMPLSDPDMSNRTGIQSYAHRLPHFVKVPMFSLAAPFATREDYKSYSAETSPEATSRRSSFPPGPGWSSNRSSASGTIDGRRASFGYRDHVNFITKPEGYSSRSGSSAKQESSSSSTSPPERHGLRRDSHNTISDDSRKSSLGERRASKVIAALNVSRRDSSEQRIESEASSSAHSSEPPSKMVHWRGAEVTEDEAKMLDMLVGRHRLFSEMLMTPLEKTQSEGPERPPEPGEDAVSVLRRPSWRRFASTIMSSPLSGLSEETASSDKTTKPEASDPPDISDLREMYAEALQETTGIPVGVTKNRKRHEDIAKAPSLPPSMLDKLASKEFITGPPDIVKRTDSSPVEVPITNSRANLTTRTEFETEILSIAMLYGRVIRETTRAVSEPSSPLAVDNNSATSTLRPRSRAPSLTVPERPSVGFITNALEERSVSDGLISDVRRVSLNPTSKSRRSSPTLARLHKLVSGGERSKRDSTTSPLSSPPEYNEGSNSRHQSLNVPSLMSALTRASSSYKDAGLGSMDGRKS</sequence>
<dbReference type="EMBL" id="JAVHNR010000002">
    <property type="protein sequence ID" value="KAK6350790.1"/>
    <property type="molecule type" value="Genomic_DNA"/>
</dbReference>
<feature type="region of interest" description="Disordered" evidence="1">
    <location>
        <begin position="909"/>
        <end position="966"/>
    </location>
</feature>
<evidence type="ECO:0000313" key="3">
    <source>
        <dbReference type="Proteomes" id="UP001313282"/>
    </source>
</evidence>
<proteinExistence type="predicted"/>
<feature type="region of interest" description="Disordered" evidence="1">
    <location>
        <begin position="1"/>
        <end position="258"/>
    </location>
</feature>
<feature type="region of interest" description="Disordered" evidence="1">
    <location>
        <begin position="412"/>
        <end position="444"/>
    </location>
</feature>
<feature type="compositionally biased region" description="Polar residues" evidence="1">
    <location>
        <begin position="133"/>
        <end position="148"/>
    </location>
</feature>
<feature type="compositionally biased region" description="Polar residues" evidence="1">
    <location>
        <begin position="530"/>
        <end position="539"/>
    </location>
</feature>
<feature type="region of interest" description="Disordered" evidence="1">
    <location>
        <begin position="352"/>
        <end position="376"/>
    </location>
</feature>
<evidence type="ECO:0000256" key="1">
    <source>
        <dbReference type="SAM" id="MobiDB-lite"/>
    </source>
</evidence>
<feature type="region of interest" description="Disordered" evidence="1">
    <location>
        <begin position="511"/>
        <end position="544"/>
    </location>
</feature>
<feature type="region of interest" description="Disordered" evidence="1">
    <location>
        <begin position="681"/>
        <end position="702"/>
    </location>
</feature>
<feature type="region of interest" description="Disordered" evidence="1">
    <location>
        <begin position="559"/>
        <end position="648"/>
    </location>
</feature>
<comment type="caution">
    <text evidence="2">The sequence shown here is derived from an EMBL/GenBank/DDBJ whole genome shotgun (WGS) entry which is preliminary data.</text>
</comment>
<feature type="compositionally biased region" description="Low complexity" evidence="1">
    <location>
        <begin position="632"/>
        <end position="644"/>
    </location>
</feature>
<feature type="compositionally biased region" description="Basic and acidic residues" evidence="1">
    <location>
        <begin position="620"/>
        <end position="631"/>
    </location>
</feature>
<evidence type="ECO:0000313" key="2">
    <source>
        <dbReference type="EMBL" id="KAK6350790.1"/>
    </source>
</evidence>
<feature type="compositionally biased region" description="Polar residues" evidence="1">
    <location>
        <begin position="718"/>
        <end position="730"/>
    </location>
</feature>
<name>A0AAN8NAP1_9PEZI</name>
<feature type="compositionally biased region" description="Basic and acidic residues" evidence="1">
    <location>
        <begin position="683"/>
        <end position="693"/>
    </location>
</feature>
<feature type="compositionally biased region" description="Polar residues" evidence="1">
    <location>
        <begin position="951"/>
        <end position="964"/>
    </location>
</feature>
<feature type="region of interest" description="Disordered" evidence="1">
    <location>
        <begin position="845"/>
        <end position="879"/>
    </location>
</feature>
<feature type="compositionally biased region" description="Low complexity" evidence="1">
    <location>
        <begin position="564"/>
        <end position="581"/>
    </location>
</feature>